<feature type="transmembrane region" description="Helical" evidence="1">
    <location>
        <begin position="298"/>
        <end position="323"/>
    </location>
</feature>
<dbReference type="Proteomes" id="UP000609651">
    <property type="component" value="Unassembled WGS sequence"/>
</dbReference>
<keyword evidence="1" id="KW-0472">Membrane</keyword>
<proteinExistence type="predicted"/>
<evidence type="ECO:0000313" key="2">
    <source>
        <dbReference type="EMBL" id="NNJ24655.1"/>
    </source>
</evidence>
<feature type="transmembrane region" description="Helical" evidence="1">
    <location>
        <begin position="131"/>
        <end position="159"/>
    </location>
</feature>
<comment type="caution">
    <text evidence="2">The sequence shown here is derived from an EMBL/GenBank/DDBJ whole genome shotgun (WGS) entry which is preliminary data.</text>
</comment>
<accession>A0ABX1V981</accession>
<sequence length="348" mass="35717">MAAPPQATTAGVTCPQCGDETTVPSVPSACPVCGERTAPGAAACEACGELLGPLSSAETGDFAASGPTTVTLGAVWRAAWAGGLTNYDVLVVAYLLAGVLWCTVSVMLTLGTGLLLGFLNRSGWFNYDERLYVVGGVLGFAAVTAVGCCFVHGLAGMHLEAARGGTSLQHLFRPPRLGRAMLCGVPLVLSSTALLIAPGFLSYWAALGPVAAAVGMMAAWLVVPAVAFVLFWPTFFLIHERPALRHFQPLIAAATTPRDDWGGRIAVALAAYPLIAFGLVGPLGLLLGAGGLGMFGSIGLLGTLFLGGVVTLFTGPLGGLLLAHAFDRSERAREEQIGPAPLDPEGLF</sequence>
<evidence type="ECO:0000256" key="1">
    <source>
        <dbReference type="SAM" id="Phobius"/>
    </source>
</evidence>
<feature type="transmembrane region" description="Helical" evidence="1">
    <location>
        <begin position="91"/>
        <end position="119"/>
    </location>
</feature>
<gene>
    <name evidence="2" type="ORF">LzC2_07140</name>
</gene>
<evidence type="ECO:0000313" key="3">
    <source>
        <dbReference type="Proteomes" id="UP000609651"/>
    </source>
</evidence>
<name>A0ABX1V981_9PLAN</name>
<feature type="transmembrane region" description="Helical" evidence="1">
    <location>
        <begin position="217"/>
        <end position="238"/>
    </location>
</feature>
<feature type="transmembrane region" description="Helical" evidence="1">
    <location>
        <begin position="265"/>
        <end position="292"/>
    </location>
</feature>
<feature type="transmembrane region" description="Helical" evidence="1">
    <location>
        <begin position="180"/>
        <end position="205"/>
    </location>
</feature>
<keyword evidence="1" id="KW-1133">Transmembrane helix</keyword>
<dbReference type="EMBL" id="WTPX01000014">
    <property type="protein sequence ID" value="NNJ24655.1"/>
    <property type="molecule type" value="Genomic_DNA"/>
</dbReference>
<keyword evidence="1" id="KW-0812">Transmembrane</keyword>
<reference evidence="2 3" key="1">
    <citation type="journal article" date="2020" name="Syst. Appl. Microbiol.">
        <title>Alienimonas chondri sp. nov., a novel planctomycete isolated from the biofilm of the red alga Chondrus crispus.</title>
        <authorList>
            <person name="Vitorino I."/>
            <person name="Albuquerque L."/>
            <person name="Wiegand S."/>
            <person name="Kallscheuer N."/>
            <person name="da Costa M.S."/>
            <person name="Lobo-da-Cunha A."/>
            <person name="Jogler C."/>
            <person name="Lage O.M."/>
        </authorList>
    </citation>
    <scope>NUCLEOTIDE SEQUENCE [LARGE SCALE GENOMIC DNA]</scope>
    <source>
        <strain evidence="2 3">LzC2</strain>
    </source>
</reference>
<protein>
    <recommendedName>
        <fullName evidence="4">Zinc ribbon domain-containing protein</fullName>
    </recommendedName>
</protein>
<organism evidence="2 3">
    <name type="scientific">Alienimonas chondri</name>
    <dbReference type="NCBI Taxonomy" id="2681879"/>
    <lineage>
        <taxon>Bacteria</taxon>
        <taxon>Pseudomonadati</taxon>
        <taxon>Planctomycetota</taxon>
        <taxon>Planctomycetia</taxon>
        <taxon>Planctomycetales</taxon>
        <taxon>Planctomycetaceae</taxon>
        <taxon>Alienimonas</taxon>
    </lineage>
</organism>
<keyword evidence="3" id="KW-1185">Reference proteome</keyword>
<evidence type="ECO:0008006" key="4">
    <source>
        <dbReference type="Google" id="ProtNLM"/>
    </source>
</evidence>